<proteinExistence type="predicted"/>
<evidence type="ECO:0000313" key="2">
    <source>
        <dbReference type="Proteomes" id="UP000298159"/>
    </source>
</evidence>
<gene>
    <name evidence="1" type="ORF">E5083_30985</name>
</gene>
<accession>A0A4Z1CTR9</accession>
<dbReference type="Proteomes" id="UP000298159">
    <property type="component" value="Unassembled WGS sequence"/>
</dbReference>
<name>A0A4Z1CTR9_9ACTN</name>
<dbReference type="GeneID" id="95451996"/>
<dbReference type="EMBL" id="SRRT01000016">
    <property type="protein sequence ID" value="TGN72125.1"/>
    <property type="molecule type" value="Genomic_DNA"/>
</dbReference>
<keyword evidence="2" id="KW-1185">Reference proteome</keyword>
<reference evidence="1 2" key="1">
    <citation type="submission" date="2019-04" db="EMBL/GenBank/DDBJ databases">
        <title>Streptomyces sp. nov. Bv016 isolated from bark of Buahinia variegata.</title>
        <authorList>
            <person name="Kanchanasin P."/>
            <person name="Tanasupawat S."/>
            <person name="Yuki M."/>
            <person name="Kudo T."/>
        </authorList>
    </citation>
    <scope>NUCLEOTIDE SEQUENCE [LARGE SCALE GENOMIC DNA]</scope>
    <source>
        <strain evidence="1 2">Bv016</strain>
    </source>
</reference>
<dbReference type="AlphaFoldDB" id="A0A4Z1CTR9"/>
<dbReference type="RefSeq" id="WP_135789005.1">
    <property type="nucleotide sequence ID" value="NZ_SRRT01000016.1"/>
</dbReference>
<comment type="caution">
    <text evidence="1">The sequence shown here is derived from an EMBL/GenBank/DDBJ whole genome shotgun (WGS) entry which is preliminary data.</text>
</comment>
<evidence type="ECO:0000313" key="1">
    <source>
        <dbReference type="EMBL" id="TGN72125.1"/>
    </source>
</evidence>
<sequence length="126" mass="13854">MSEQITPERQAEAEAIGQAAYRALRADLIEAADRREVDGPLLVEGLEAEAAYQAARKTLAEARAQRHRVLYAMWRANKDPRAVAALMPATVTAATVRAAVVRLAPSQDFEALPLWRTEEEEVAARS</sequence>
<protein>
    <submittedName>
        <fullName evidence="1">Uncharacterized protein</fullName>
    </submittedName>
</protein>
<organism evidence="1 2">
    <name type="scientific">Streptomyces bauhiniae</name>
    <dbReference type="NCBI Taxonomy" id="2340725"/>
    <lineage>
        <taxon>Bacteria</taxon>
        <taxon>Bacillati</taxon>
        <taxon>Actinomycetota</taxon>
        <taxon>Actinomycetes</taxon>
        <taxon>Kitasatosporales</taxon>
        <taxon>Streptomycetaceae</taxon>
        <taxon>Streptomyces</taxon>
    </lineage>
</organism>